<dbReference type="InterPro" id="IPR003615">
    <property type="entry name" value="HNH_nuc"/>
</dbReference>
<dbReference type="RefSeq" id="YP_010781406.1">
    <property type="nucleotide sequence ID" value="NC_075039.1"/>
</dbReference>
<feature type="domain" description="HNH nuclease" evidence="1">
    <location>
        <begin position="136"/>
        <end position="162"/>
    </location>
</feature>
<keyword evidence="2" id="KW-0540">Nuclease</keyword>
<accession>A0A6N1P0H3</accession>
<evidence type="ECO:0000313" key="2">
    <source>
        <dbReference type="EMBL" id="QKU34761.1"/>
    </source>
</evidence>
<dbReference type="KEGG" id="vg:80518170"/>
<dbReference type="SUPFAM" id="SSF54060">
    <property type="entry name" value="His-Me finger endonucleases"/>
    <property type="match status" value="1"/>
</dbReference>
<dbReference type="EMBL" id="KY523104">
    <property type="protein sequence ID" value="QKU34761.1"/>
    <property type="molecule type" value="Genomic_DNA"/>
</dbReference>
<keyword evidence="2" id="KW-0378">Hydrolase</keyword>
<dbReference type="GeneID" id="80518170"/>
<name>A0A6N1P0H3_9VIRU</name>
<evidence type="ECO:0000259" key="1">
    <source>
        <dbReference type="Pfam" id="PF13392"/>
    </source>
</evidence>
<dbReference type="InterPro" id="IPR044925">
    <property type="entry name" value="His-Me_finger_sf"/>
</dbReference>
<dbReference type="GO" id="GO:0004519">
    <property type="term" value="F:endonuclease activity"/>
    <property type="evidence" value="ECO:0007669"/>
    <property type="project" value="UniProtKB-KW"/>
</dbReference>
<organism evidence="2">
    <name type="scientific">Tupanvirus soda lake</name>
    <dbReference type="NCBI Taxonomy" id="2126985"/>
    <lineage>
        <taxon>Viruses</taxon>
        <taxon>Varidnaviria</taxon>
        <taxon>Bamfordvirae</taxon>
        <taxon>Nucleocytoviricota</taxon>
        <taxon>Megaviricetes</taxon>
        <taxon>Imitervirales</taxon>
        <taxon>Mimiviridae</taxon>
        <taxon>Megamimivirinae</taxon>
        <taxon>Tupanvirus</taxon>
        <taxon>Tupanvirus salinum</taxon>
    </lineage>
</organism>
<reference evidence="2" key="1">
    <citation type="submission" date="2017-01" db="EMBL/GenBank/DDBJ databases">
        <authorList>
            <person name="Assis F.L."/>
            <person name="Abrahao J.S."/>
            <person name="Silva L."/>
            <person name="Khalil J.B."/>
            <person name="Rodrigues R."/>
            <person name="Silva L.S."/>
            <person name="Arantes T."/>
            <person name="Boratto P."/>
            <person name="Andrade M."/>
            <person name="Kroon E.G."/>
            <person name="Ribeiro B."/>
            <person name="Bergier I."/>
            <person name="Seligmann H."/>
            <person name="Ghigo E."/>
            <person name="Colson P."/>
            <person name="Levasseur A."/>
            <person name="Raoult D."/>
            <person name="Scola B.L."/>
        </authorList>
    </citation>
    <scope>NUCLEOTIDE SEQUENCE</scope>
    <source>
        <strain evidence="2">Soda lake</strain>
    </source>
</reference>
<keyword evidence="2" id="KW-0255">Endonuclease</keyword>
<protein>
    <submittedName>
        <fullName evidence="2">HNH endonuclease</fullName>
    </submittedName>
</protein>
<proteinExistence type="predicted"/>
<dbReference type="Gene3D" id="3.90.75.20">
    <property type="match status" value="1"/>
</dbReference>
<sequence>MSGKLIKKWNSMTELLDHNLTYRKGAIYHHLRGKSIKTYGYKWTCDPPIIKIKVKNKDIFKPILNYKNYDFSNYGVSKKGLVINYSKNIIKKNQRCKDGYEHTLLFCKNIKIGIMCSIHKLVAHVYVANDNPRIKTQVNHIDKNRSNNYYKNLEWITPQDNAIHAVGKMVKMIDVDTNKVIKIFKCVKDADRYFEKKL</sequence>
<dbReference type="Pfam" id="PF13392">
    <property type="entry name" value="HNH_3"/>
    <property type="match status" value="1"/>
</dbReference>
<reference evidence="2" key="2">
    <citation type="journal article" date="2018" name="Nat. Commun.">
        <title>Tailed giant Tupanvirus possesses the most complete translational apparatus of the known virosphere.</title>
        <authorList>
            <person name="Abrahao J."/>
            <person name="Silva L."/>
            <person name="Silva L.S."/>
            <person name="Khalil J.Y.B."/>
            <person name="Rodrigues R."/>
            <person name="Arantes T."/>
            <person name="Assis F."/>
            <person name="Boratto P."/>
            <person name="Andrade M."/>
            <person name="Kroon E.G."/>
            <person name="Ribeiro B."/>
            <person name="Bergier I."/>
            <person name="Seligmann H."/>
            <person name="Ghigo E."/>
            <person name="Colson P."/>
            <person name="Levasseur A."/>
            <person name="Kroemer G."/>
            <person name="Raoult D."/>
            <person name="La Scola B."/>
        </authorList>
    </citation>
    <scope>NUCLEOTIDE SEQUENCE [LARGE SCALE GENOMIC DNA]</scope>
    <source>
        <strain evidence="2">Soda lake</strain>
    </source>
</reference>